<comment type="caution">
    <text evidence="2">The sequence shown here is derived from an EMBL/GenBank/DDBJ whole genome shotgun (WGS) entry which is preliminary data.</text>
</comment>
<feature type="domain" description="Thioester reductase (TE)" evidence="1">
    <location>
        <begin position="83"/>
        <end position="136"/>
    </location>
</feature>
<feature type="domain" description="Thioester reductase (TE)" evidence="1">
    <location>
        <begin position="140"/>
        <end position="220"/>
    </location>
</feature>
<reference evidence="2 3" key="1">
    <citation type="submission" date="2019-12" db="EMBL/GenBank/DDBJ databases">
        <title>Whole genome sequencing of endophytic Actinobacterium Micromonospora sp. MPMI6T.</title>
        <authorList>
            <person name="Evv R."/>
            <person name="Podile A.R."/>
        </authorList>
    </citation>
    <scope>NUCLEOTIDE SEQUENCE [LARGE SCALE GENOMIC DNA]</scope>
    <source>
        <strain evidence="2 3">MPMI6</strain>
    </source>
</reference>
<dbReference type="InterPro" id="IPR050177">
    <property type="entry name" value="Lipid_A_modif_metabolic_enz"/>
</dbReference>
<gene>
    <name evidence="2" type="ORF">GSF22_23350</name>
</gene>
<dbReference type="Proteomes" id="UP000823521">
    <property type="component" value="Unassembled WGS sequence"/>
</dbReference>
<organism evidence="2 3">
    <name type="scientific">Micromonospora echinofusca</name>
    <dbReference type="NCBI Taxonomy" id="47858"/>
    <lineage>
        <taxon>Bacteria</taxon>
        <taxon>Bacillati</taxon>
        <taxon>Actinomycetota</taxon>
        <taxon>Actinomycetes</taxon>
        <taxon>Micromonosporales</taxon>
        <taxon>Micromonosporaceae</taxon>
        <taxon>Micromonospora</taxon>
    </lineage>
</organism>
<dbReference type="Gene3D" id="3.40.50.720">
    <property type="entry name" value="NAD(P)-binding Rossmann-like Domain"/>
    <property type="match status" value="1"/>
</dbReference>
<dbReference type="PANTHER" id="PTHR43245">
    <property type="entry name" value="BIFUNCTIONAL POLYMYXIN RESISTANCE PROTEIN ARNA"/>
    <property type="match status" value="1"/>
</dbReference>
<accession>A0ABS3VWS2</accession>
<dbReference type="InterPro" id="IPR036291">
    <property type="entry name" value="NAD(P)-bd_dom_sf"/>
</dbReference>
<dbReference type="EMBL" id="WVUH01000242">
    <property type="protein sequence ID" value="MBO4208916.1"/>
    <property type="molecule type" value="Genomic_DNA"/>
</dbReference>
<dbReference type="InterPro" id="IPR013120">
    <property type="entry name" value="FAR_NAD-bd"/>
</dbReference>
<keyword evidence="3" id="KW-1185">Reference proteome</keyword>
<protein>
    <submittedName>
        <fullName evidence="2">NAD-dependent epimerase/dehydratase family protein</fullName>
    </submittedName>
</protein>
<name>A0ABS3VWS2_MICEH</name>
<evidence type="ECO:0000313" key="2">
    <source>
        <dbReference type="EMBL" id="MBO4208916.1"/>
    </source>
</evidence>
<dbReference type="RefSeq" id="WP_208815893.1">
    <property type="nucleotide sequence ID" value="NZ_WVUH01000242.1"/>
</dbReference>
<sequence>MSAGRILVTGLGGALGSELAQRLTTFAGSAELVGIFSSNRSRDRFLERADPVLRVVLRAEVCDLSDAAAVAALATRLGRVEHTLVAHVAANVSWTLPLADAVRANVDVTRHVATLARRTSATTRFVYVSSAFTATENWRYRNTYEESKAAAERMLRADFADLTLSVFSCSLVVGHSRSGSISRFHGIYPLVRLIERYELPFIPAARNHRMDIVPVDWVAEELFQLMAGQFAGRAPRHVVASAGPAAPMMTDLVSQTVAVLNRHRLIEGRPIMGQVAVLGLRQYDFLRRSLDSWQVGNVRMPSPRVLDRVMATYRPYLEDGNVLPPSGTTSPVPAYADYLDPVISFWLDRSRRDERQLSTV</sequence>
<evidence type="ECO:0000313" key="3">
    <source>
        <dbReference type="Proteomes" id="UP000823521"/>
    </source>
</evidence>
<evidence type="ECO:0000259" key="1">
    <source>
        <dbReference type="Pfam" id="PF07993"/>
    </source>
</evidence>
<dbReference type="SUPFAM" id="SSF51735">
    <property type="entry name" value="NAD(P)-binding Rossmann-fold domains"/>
    <property type="match status" value="1"/>
</dbReference>
<dbReference type="Pfam" id="PF07993">
    <property type="entry name" value="NAD_binding_4"/>
    <property type="match status" value="2"/>
</dbReference>
<proteinExistence type="predicted"/>